<proteinExistence type="predicted"/>
<organism evidence="1 2">
    <name type="scientific">Bauhinia variegata</name>
    <name type="common">Purple orchid tree</name>
    <name type="synonym">Phanera variegata</name>
    <dbReference type="NCBI Taxonomy" id="167791"/>
    <lineage>
        <taxon>Eukaryota</taxon>
        <taxon>Viridiplantae</taxon>
        <taxon>Streptophyta</taxon>
        <taxon>Embryophyta</taxon>
        <taxon>Tracheophyta</taxon>
        <taxon>Spermatophyta</taxon>
        <taxon>Magnoliopsida</taxon>
        <taxon>eudicotyledons</taxon>
        <taxon>Gunneridae</taxon>
        <taxon>Pentapetalae</taxon>
        <taxon>rosids</taxon>
        <taxon>fabids</taxon>
        <taxon>Fabales</taxon>
        <taxon>Fabaceae</taxon>
        <taxon>Cercidoideae</taxon>
        <taxon>Cercideae</taxon>
        <taxon>Bauhiniinae</taxon>
        <taxon>Bauhinia</taxon>
    </lineage>
</organism>
<sequence length="335" mass="36547">MEMSLAYAASTSRPVCFNHGVLLSRIPTFSTKKSTAFIPTSASSRGTRKPLSKVNALNSFSTRKTLSSNWDVCENYSATAAPWLPRFEELDTTNMLLRQRIIFLGSQVDDMTADFIISQLLFLDAEDPKKDIKLFINSPGGSVTAGMGIYDAMKLCKADVSTVCLGLAASMGAFILASGSKGKRFCMPNSRVMIHQPLGSAGGRATEMSIRIREMSYHKNKINKILSRITGKPVEEIEVATDRDNFMNPWEAKEFGLIDDVIDDGKPGLVAPIADATPPPKTRVWHMWNVAGSRKAMKNLPSEHKFLQNGYKGVHGANNGDKGGPGQEKETPAAV</sequence>
<dbReference type="EMBL" id="CM039429">
    <property type="protein sequence ID" value="KAI4346957.1"/>
    <property type="molecule type" value="Genomic_DNA"/>
</dbReference>
<reference evidence="1 2" key="1">
    <citation type="journal article" date="2022" name="DNA Res.">
        <title>Chromosomal-level genome assembly of the orchid tree Bauhinia variegata (Leguminosae; Cercidoideae) supports the allotetraploid origin hypothesis of Bauhinia.</title>
        <authorList>
            <person name="Zhong Y."/>
            <person name="Chen Y."/>
            <person name="Zheng D."/>
            <person name="Pang J."/>
            <person name="Liu Y."/>
            <person name="Luo S."/>
            <person name="Meng S."/>
            <person name="Qian L."/>
            <person name="Wei D."/>
            <person name="Dai S."/>
            <person name="Zhou R."/>
        </authorList>
    </citation>
    <scope>NUCLEOTIDE SEQUENCE [LARGE SCALE GENOMIC DNA]</scope>
    <source>
        <strain evidence="1">BV-YZ2020</strain>
    </source>
</reference>
<accession>A0ACB9PEQ2</accession>
<evidence type="ECO:0000313" key="2">
    <source>
        <dbReference type="Proteomes" id="UP000828941"/>
    </source>
</evidence>
<name>A0ACB9PEQ2_BAUVA</name>
<evidence type="ECO:0000313" key="1">
    <source>
        <dbReference type="EMBL" id="KAI4346957.1"/>
    </source>
</evidence>
<keyword evidence="2" id="KW-1185">Reference proteome</keyword>
<dbReference type="Proteomes" id="UP000828941">
    <property type="component" value="Chromosome 4"/>
</dbReference>
<protein>
    <submittedName>
        <fullName evidence="1">Uncharacterized protein</fullName>
    </submittedName>
</protein>
<gene>
    <name evidence="1" type="ORF">L6164_007816</name>
</gene>
<comment type="caution">
    <text evidence="1">The sequence shown here is derived from an EMBL/GenBank/DDBJ whole genome shotgun (WGS) entry which is preliminary data.</text>
</comment>